<dbReference type="Gene3D" id="3.30.750.44">
    <property type="match status" value="1"/>
</dbReference>
<protein>
    <recommendedName>
        <fullName evidence="7">PDZ domain-containing protein</fullName>
    </recommendedName>
</protein>
<dbReference type="Pfam" id="PF17820">
    <property type="entry name" value="PDZ_6"/>
    <property type="match status" value="1"/>
</dbReference>
<dbReference type="InterPro" id="IPR001478">
    <property type="entry name" value="PDZ"/>
</dbReference>
<proteinExistence type="inferred from homology"/>
<dbReference type="InterPro" id="IPR029045">
    <property type="entry name" value="ClpP/crotonase-like_dom_sf"/>
</dbReference>
<keyword evidence="9" id="KW-1185">Reference proteome</keyword>
<evidence type="ECO:0000256" key="5">
    <source>
        <dbReference type="ARBA" id="ARBA00022825"/>
    </source>
</evidence>
<dbReference type="Gene3D" id="3.90.226.10">
    <property type="entry name" value="2-enoyl-CoA Hydratase, Chain A, domain 1"/>
    <property type="match status" value="1"/>
</dbReference>
<dbReference type="GO" id="GO:0007165">
    <property type="term" value="P:signal transduction"/>
    <property type="evidence" value="ECO:0007669"/>
    <property type="project" value="TreeGrafter"/>
</dbReference>
<evidence type="ECO:0000259" key="7">
    <source>
        <dbReference type="PROSITE" id="PS50106"/>
    </source>
</evidence>
<dbReference type="GO" id="GO:0004175">
    <property type="term" value="F:endopeptidase activity"/>
    <property type="evidence" value="ECO:0007669"/>
    <property type="project" value="TreeGrafter"/>
</dbReference>
<evidence type="ECO:0000256" key="1">
    <source>
        <dbReference type="ARBA" id="ARBA00009179"/>
    </source>
</evidence>
<comment type="similarity">
    <text evidence="1 6">Belongs to the peptidase S41A family.</text>
</comment>
<dbReference type="RefSeq" id="WP_156204234.1">
    <property type="nucleotide sequence ID" value="NZ_CP046457.1"/>
</dbReference>
<dbReference type="AlphaFoldDB" id="A0A6I6DHP3"/>
<evidence type="ECO:0000256" key="3">
    <source>
        <dbReference type="ARBA" id="ARBA00022729"/>
    </source>
</evidence>
<evidence type="ECO:0000256" key="2">
    <source>
        <dbReference type="ARBA" id="ARBA00022670"/>
    </source>
</evidence>
<dbReference type="OrthoDB" id="9812068at2"/>
<organism evidence="8 9">
    <name type="scientific">Candidatus Syntrophocurvum alkaliphilum</name>
    <dbReference type="NCBI Taxonomy" id="2293317"/>
    <lineage>
        <taxon>Bacteria</taxon>
        <taxon>Bacillati</taxon>
        <taxon>Bacillota</taxon>
        <taxon>Clostridia</taxon>
        <taxon>Eubacteriales</taxon>
        <taxon>Syntrophomonadaceae</taxon>
        <taxon>Candidatus Syntrophocurvum</taxon>
    </lineage>
</organism>
<dbReference type="GO" id="GO:0008236">
    <property type="term" value="F:serine-type peptidase activity"/>
    <property type="evidence" value="ECO:0007669"/>
    <property type="project" value="UniProtKB-KW"/>
</dbReference>
<evidence type="ECO:0000313" key="8">
    <source>
        <dbReference type="EMBL" id="QGU00454.1"/>
    </source>
</evidence>
<dbReference type="Pfam" id="PF13205">
    <property type="entry name" value="Big_5"/>
    <property type="match status" value="1"/>
</dbReference>
<dbReference type="PANTHER" id="PTHR32060:SF30">
    <property type="entry name" value="CARBOXY-TERMINAL PROCESSING PROTEASE CTPA"/>
    <property type="match status" value="1"/>
</dbReference>
<name>A0A6I6DHP3_9FIRM</name>
<feature type="domain" description="PDZ" evidence="7">
    <location>
        <begin position="80"/>
        <end position="144"/>
    </location>
</feature>
<dbReference type="InterPro" id="IPR004447">
    <property type="entry name" value="Peptidase_S41A"/>
</dbReference>
<dbReference type="SMART" id="SM00228">
    <property type="entry name" value="PDZ"/>
    <property type="match status" value="1"/>
</dbReference>
<dbReference type="CDD" id="cd07560">
    <property type="entry name" value="Peptidase_S41_CPP"/>
    <property type="match status" value="1"/>
</dbReference>
<keyword evidence="3" id="KW-0732">Signal</keyword>
<keyword evidence="2 6" id="KW-0645">Protease</keyword>
<dbReference type="Pfam" id="PF03572">
    <property type="entry name" value="Peptidase_S41"/>
    <property type="match status" value="1"/>
</dbReference>
<evidence type="ECO:0000256" key="6">
    <source>
        <dbReference type="RuleBase" id="RU004404"/>
    </source>
</evidence>
<dbReference type="InterPro" id="IPR036034">
    <property type="entry name" value="PDZ_sf"/>
</dbReference>
<accession>A0A6I6DHP3</accession>
<dbReference type="InterPro" id="IPR032812">
    <property type="entry name" value="SbsA_Ig"/>
</dbReference>
<dbReference type="InterPro" id="IPR005151">
    <property type="entry name" value="Tail-specific_protease"/>
</dbReference>
<keyword evidence="4 6" id="KW-0378">Hydrolase</keyword>
<dbReference type="GO" id="GO:0006508">
    <property type="term" value="P:proteolysis"/>
    <property type="evidence" value="ECO:0007669"/>
    <property type="project" value="UniProtKB-KW"/>
</dbReference>
<keyword evidence="5 6" id="KW-0720">Serine protease</keyword>
<gene>
    <name evidence="8" type="ORF">SYNTR_1860</name>
</gene>
<dbReference type="SMART" id="SM00245">
    <property type="entry name" value="TSPc"/>
    <property type="match status" value="1"/>
</dbReference>
<dbReference type="SUPFAM" id="SSF52096">
    <property type="entry name" value="ClpP/crotonase"/>
    <property type="match status" value="1"/>
</dbReference>
<dbReference type="Proteomes" id="UP000426444">
    <property type="component" value="Chromosome"/>
</dbReference>
<evidence type="ECO:0000313" key="9">
    <source>
        <dbReference type="Proteomes" id="UP000426444"/>
    </source>
</evidence>
<sequence length="530" mass="58742">MSRFRQLLGIIVVVALLVGGFAAPVYADDIVSEVKLLLEERYVEKPPEDIHHAESIDEILQILDDPHTEYLTAEEYDRYISNLDESFTGIGIHIQMEPEGVRVIRPIENSPGEAAGLKAGDLITKADGKSLAGMISEEAVSILQGPIDSVVDLKVKRDEQVLDVSVVRDVIDVPNVTGEIVNDSIGYIDIDSFGRTTNRAFDNAFENLKKESAESLILDLRYNTGGYLSSARQIAGSFIGDEVALQVESSSEKNPYEALPGGAEVDKPTILIMNEFSASASEILAAALKDHEKAFLIGTRTYGKGTVQQIFSLSNGDKLKATINRFYSPNYDEIDGVGVMPDLVVRSANPKTVAKLLLSEPEDKASYVVFENNIKEFTIDFDKVRKPKYWDAWGAVFNETSPDQLTAVGEWGEMHFLQAHQNLRWPMYFPNYRQTGFFNNVPTDQQFSINLGVNVDMNTVNEDSIELIESHSGKAVSISIGEKSSDTIKIKPQEDLEPLTEYWLVVHETVKYKNGNSLDNPLIAVARIAQ</sequence>
<reference evidence="9" key="1">
    <citation type="journal article" date="2019" name="Microbiology">
        <title>Complete Genome Sequence of an Uncultured Bacterium of the Candidate Phylum Bipolaricaulota.</title>
        <authorList>
            <person name="Kadnikov V.V."/>
            <person name="Mardanov A.V."/>
            <person name="Beletsky A.V."/>
            <person name="Frank Y.A."/>
            <person name="Karnachuk O.V."/>
            <person name="Ravin N.V."/>
        </authorList>
    </citation>
    <scope>NUCLEOTIDE SEQUENCE [LARGE SCALE GENOMIC DNA]</scope>
</reference>
<dbReference type="CDD" id="cd06782">
    <property type="entry name" value="cpPDZ_CPP-like"/>
    <property type="match status" value="1"/>
</dbReference>
<dbReference type="GO" id="GO:0030288">
    <property type="term" value="C:outer membrane-bounded periplasmic space"/>
    <property type="evidence" value="ECO:0007669"/>
    <property type="project" value="TreeGrafter"/>
</dbReference>
<dbReference type="EMBL" id="CP046457">
    <property type="protein sequence ID" value="QGU00454.1"/>
    <property type="molecule type" value="Genomic_DNA"/>
</dbReference>
<dbReference type="InterPro" id="IPR041489">
    <property type="entry name" value="PDZ_6"/>
</dbReference>
<dbReference type="PANTHER" id="PTHR32060">
    <property type="entry name" value="TAIL-SPECIFIC PROTEASE"/>
    <property type="match status" value="1"/>
</dbReference>
<evidence type="ECO:0000256" key="4">
    <source>
        <dbReference type="ARBA" id="ARBA00022801"/>
    </source>
</evidence>
<dbReference type="SUPFAM" id="SSF50156">
    <property type="entry name" value="PDZ domain-like"/>
    <property type="match status" value="1"/>
</dbReference>
<dbReference type="Gene3D" id="2.30.42.10">
    <property type="match status" value="1"/>
</dbReference>
<dbReference type="NCBIfam" id="TIGR00225">
    <property type="entry name" value="prc"/>
    <property type="match status" value="1"/>
</dbReference>
<dbReference type="KEGG" id="salq:SYNTR_1860"/>
<dbReference type="PROSITE" id="PS50106">
    <property type="entry name" value="PDZ"/>
    <property type="match status" value="1"/>
</dbReference>